<dbReference type="Pfam" id="PF03520">
    <property type="entry name" value="KCNQ_channel"/>
    <property type="match status" value="1"/>
</dbReference>
<dbReference type="PANTHER" id="PTHR47735:SF14">
    <property type="entry name" value="POTASSIUM VOLTAGE-GATED CHANNEL SUBFAMILY KQT MEMBER 1"/>
    <property type="match status" value="1"/>
</dbReference>
<evidence type="ECO:0000256" key="13">
    <source>
        <dbReference type="ARBA" id="ARBA00022860"/>
    </source>
</evidence>
<evidence type="ECO:0000256" key="23">
    <source>
        <dbReference type="ARBA" id="ARBA00032659"/>
    </source>
</evidence>
<keyword evidence="13" id="KW-0112">Calmodulin-binding</keyword>
<dbReference type="FunFam" id="1.20.120.350:FF:000017">
    <property type="entry name" value="potassium voltage-gated channel subfamily KQT member 1"/>
    <property type="match status" value="1"/>
</dbReference>
<feature type="transmembrane region" description="Helical" evidence="26">
    <location>
        <begin position="357"/>
        <end position="377"/>
    </location>
</feature>
<evidence type="ECO:0000256" key="18">
    <source>
        <dbReference type="ARBA" id="ARBA00023136"/>
    </source>
</evidence>
<feature type="domain" description="Ion transport" evidence="27">
    <location>
        <begin position="324"/>
        <end position="558"/>
    </location>
</feature>
<feature type="compositionally biased region" description="Polar residues" evidence="25">
    <location>
        <begin position="121"/>
        <end position="133"/>
    </location>
</feature>
<keyword evidence="9" id="KW-1003">Cell membrane</keyword>
<dbReference type="Gene3D" id="6.10.140.1910">
    <property type="match status" value="2"/>
</dbReference>
<comment type="subcellular location">
    <subcellularLocation>
        <location evidence="2">Basolateral cell membrane</location>
    </subcellularLocation>
    <subcellularLocation>
        <location evidence="5">Cell membrane</location>
        <topology evidence="5">Multi-pass membrane protein</topology>
    </subcellularLocation>
    <subcellularLocation>
        <location evidence="1">Cytoplasmic vesicle membrane</location>
    </subcellularLocation>
    <subcellularLocation>
        <location evidence="3">Endoplasmic reticulum</location>
    </subcellularLocation>
    <subcellularLocation>
        <location evidence="4">Membrane raft</location>
    </subcellularLocation>
</comment>
<gene>
    <name evidence="29" type="primary">5571969</name>
</gene>
<sequence>MLSVVLSATTITMNRDEQENLFRQSRNLRLQQEAKQQQQLVLHQHQQQHQQYSSKPRHYSYGNIHQISNLHMQASNSRSFGDDRGSGGHQFGGVACDDLVLSVLKSPVKETTNLLGSSSIGGQTISASPSAGSNGLATGINTGGTGTATTQSPSPCAGYQALRGSEDDLVDDIESAIETTELNAANAAAEQPSSSPRALKFLRRFRTGKTGRFEPHHRRVPTPMRRKNRSRSRSRSNADILDGVTTGDDPCDVLPGDDDPCDVVGDEAGAIAQKIGVPDPYYPIALPIDQAFKAKYVFHHRRGKTVQERFYVFLEHPVGWLCFIYHFSVFMLVLVCLIFSVLSTIEEYSKFANETLFWMEICLVVFFGVEYLVRLWSAGCRSKYMGFCGRLRFIRKPICIIDLIVVVASMVVLSVGSNGQVFATSAIRGIRFLQILRMLHVDRQGGTWRLLGSVVFIHRQELITTLYIGFLGLIFSSYFVYLAEKDVTGPDGRQDFASYADALWWGVITVTTIGYGDTVPQTWMGKIVASCFSVFAISFFALPAGILGSGFALKVQQKQRQKHFNRQIPAAAMLIQCLWRCYAADKSFHSDATWQIYVKSDDQNANNSNTSTALPAQLGKTLMVQVARRGASVLKRRKSRNRMEAPGMKNSAGAGSSAVAAVSSGNTGSGTVGPPSATTAAASSGSGTVGTPGPGSGVGSAAAALIGSENTLNTPVTPAADSALSKSESDGDVVFYMEEPRAAGTPSRTRRNDPNRGAFVSQNSSVTEAPSDEVEAEPEADDEPEPARVTQLTEAHRNAIRAIRKIKYFVARRKFQQARKPYDVRDVIEQYSQGHLNMMVRIKELQRRLDQTLGKPGSYLAGIDRVGNIKPMTVGARLYRVEQQLSVMDKKLDQLTHAINSMTMQQKMILPPMQSQMFQQQQQHQQQMAVALSQLPPLQLPAAPSQANSPTPTKCLEDDV</sequence>
<evidence type="ECO:0000256" key="24">
    <source>
        <dbReference type="ARBA" id="ARBA00034430"/>
    </source>
</evidence>
<feature type="compositionally biased region" description="Gly residues" evidence="25">
    <location>
        <begin position="687"/>
        <end position="698"/>
    </location>
</feature>
<dbReference type="OrthoDB" id="8879391at2759"/>
<keyword evidence="14" id="KW-0851">Voltage-gated channel</keyword>
<feature type="region of interest" description="Disordered" evidence="25">
    <location>
        <begin position="121"/>
        <end position="155"/>
    </location>
</feature>
<feature type="transmembrane region" description="Helical" evidence="26">
    <location>
        <begin position="398"/>
        <end position="416"/>
    </location>
</feature>
<evidence type="ECO:0000256" key="12">
    <source>
        <dbReference type="ARBA" id="ARBA00022824"/>
    </source>
</evidence>
<dbReference type="SUPFAM" id="SSF81324">
    <property type="entry name" value="Voltage-gated potassium channels"/>
    <property type="match status" value="1"/>
</dbReference>
<feature type="region of interest" description="Disordered" evidence="25">
    <location>
        <begin position="936"/>
        <end position="960"/>
    </location>
</feature>
<feature type="compositionally biased region" description="Low complexity" evidence="25">
    <location>
        <begin position="936"/>
        <end position="947"/>
    </location>
</feature>
<evidence type="ECO:0000313" key="30">
    <source>
        <dbReference type="Proteomes" id="UP000008820"/>
    </source>
</evidence>
<evidence type="ECO:0000256" key="17">
    <source>
        <dbReference type="ARBA" id="ARBA00023065"/>
    </source>
</evidence>
<dbReference type="GO" id="GO:0051049">
    <property type="term" value="P:regulation of transport"/>
    <property type="evidence" value="ECO:0007669"/>
    <property type="project" value="UniProtKB-ARBA"/>
</dbReference>
<dbReference type="Gene3D" id="1.10.287.70">
    <property type="match status" value="1"/>
</dbReference>
<feature type="compositionally biased region" description="Acidic residues" evidence="25">
    <location>
        <begin position="770"/>
        <end position="784"/>
    </location>
</feature>
<evidence type="ECO:0000256" key="25">
    <source>
        <dbReference type="SAM" id="MobiDB-lite"/>
    </source>
</evidence>
<evidence type="ECO:0000256" key="16">
    <source>
        <dbReference type="ARBA" id="ARBA00022989"/>
    </source>
</evidence>
<dbReference type="InterPro" id="IPR005821">
    <property type="entry name" value="Ion_trans_dom"/>
</dbReference>
<feature type="region of interest" description="Disordered" evidence="25">
    <location>
        <begin position="738"/>
        <end position="787"/>
    </location>
</feature>
<keyword evidence="12" id="KW-0256">Endoplasmic reticulum</keyword>
<dbReference type="GO" id="GO:0005249">
    <property type="term" value="F:voltage-gated potassium channel activity"/>
    <property type="evidence" value="ECO:0007669"/>
    <property type="project" value="InterPro"/>
</dbReference>
<feature type="transmembrane region" description="Helical" evidence="26">
    <location>
        <begin position="462"/>
        <end position="484"/>
    </location>
</feature>
<feature type="compositionally biased region" description="Low complexity" evidence="25">
    <location>
        <begin position="650"/>
        <end position="666"/>
    </location>
</feature>
<evidence type="ECO:0000256" key="20">
    <source>
        <dbReference type="ARBA" id="ARBA00023329"/>
    </source>
</evidence>
<feature type="region of interest" description="Disordered" evidence="25">
    <location>
        <begin position="633"/>
        <end position="701"/>
    </location>
</feature>
<dbReference type="PRINTS" id="PR01459">
    <property type="entry name" value="KCNQCHANNEL"/>
</dbReference>
<keyword evidence="15" id="KW-0630">Potassium</keyword>
<feature type="compositionally biased region" description="Low complexity" evidence="25">
    <location>
        <begin position="34"/>
        <end position="51"/>
    </location>
</feature>
<evidence type="ECO:0000256" key="9">
    <source>
        <dbReference type="ARBA" id="ARBA00022475"/>
    </source>
</evidence>
<reference evidence="29" key="2">
    <citation type="submission" date="2022-10" db="UniProtKB">
        <authorList>
            <consortium name="EnsemblMetazoa"/>
        </authorList>
    </citation>
    <scope>IDENTIFICATION</scope>
    <source>
        <strain evidence="29">LVP_AGWG</strain>
    </source>
</reference>
<dbReference type="GO" id="GO:0003008">
    <property type="term" value="P:system process"/>
    <property type="evidence" value="ECO:0007669"/>
    <property type="project" value="UniProtKB-ARBA"/>
</dbReference>
<evidence type="ECO:0000256" key="1">
    <source>
        <dbReference type="ARBA" id="ARBA00004156"/>
    </source>
</evidence>
<keyword evidence="8" id="KW-0813">Transport</keyword>
<feature type="region of interest" description="Disordered" evidence="25">
    <location>
        <begin position="212"/>
        <end position="246"/>
    </location>
</feature>
<dbReference type="GO" id="GO:0030659">
    <property type="term" value="C:cytoplasmic vesicle membrane"/>
    <property type="evidence" value="ECO:0007669"/>
    <property type="project" value="UniProtKB-SubCell"/>
</dbReference>
<evidence type="ECO:0000256" key="15">
    <source>
        <dbReference type="ARBA" id="ARBA00022958"/>
    </source>
</evidence>
<dbReference type="PRINTS" id="PR00169">
    <property type="entry name" value="KCHANNEL"/>
</dbReference>
<evidence type="ECO:0000256" key="2">
    <source>
        <dbReference type="ARBA" id="ARBA00004187"/>
    </source>
</evidence>
<protein>
    <recommendedName>
        <fullName evidence="7">Potassium voltage-gated channel subfamily KQT member 1</fullName>
    </recommendedName>
    <alternativeName>
        <fullName evidence="23">IKs producing slow voltage-gated potassium channel subunit alpha KvLQT1</fullName>
    </alternativeName>
    <alternativeName>
        <fullName evidence="21">KQT-like 1</fullName>
    </alternativeName>
    <alternativeName>
        <fullName evidence="22">Voltage-gated potassium channel subunit Kv7.1</fullName>
    </alternativeName>
</protein>
<keyword evidence="17" id="KW-0406">Ion transport</keyword>
<evidence type="ECO:0000256" key="5">
    <source>
        <dbReference type="ARBA" id="ARBA00004651"/>
    </source>
</evidence>
<feature type="domain" description="Potassium channel voltage dependent KCNQ C-terminal" evidence="28">
    <location>
        <begin position="769"/>
        <end position="897"/>
    </location>
</feature>
<dbReference type="GO" id="GO:0008076">
    <property type="term" value="C:voltage-gated potassium channel complex"/>
    <property type="evidence" value="ECO:0007669"/>
    <property type="project" value="UniProtKB-ARBA"/>
</dbReference>
<evidence type="ECO:0000256" key="6">
    <source>
        <dbReference type="ARBA" id="ARBA00009499"/>
    </source>
</evidence>
<evidence type="ECO:0000256" key="8">
    <source>
        <dbReference type="ARBA" id="ARBA00022448"/>
    </source>
</evidence>
<evidence type="ECO:0000256" key="21">
    <source>
        <dbReference type="ARBA" id="ARBA00029687"/>
    </source>
</evidence>
<dbReference type="GO" id="GO:0005516">
    <property type="term" value="F:calmodulin binding"/>
    <property type="evidence" value="ECO:0007669"/>
    <property type="project" value="UniProtKB-KW"/>
</dbReference>
<dbReference type="InterPro" id="IPR013821">
    <property type="entry name" value="K_chnl_volt-dep_KCNQ_C"/>
</dbReference>
<evidence type="ECO:0000256" key="19">
    <source>
        <dbReference type="ARBA" id="ARBA00023303"/>
    </source>
</evidence>
<keyword evidence="10" id="KW-0633">Potassium transport</keyword>
<feature type="compositionally biased region" description="Low complexity" evidence="25">
    <location>
        <begin position="672"/>
        <end position="686"/>
    </location>
</feature>
<dbReference type="PANTHER" id="PTHR47735">
    <property type="entry name" value="POTASSIUM VOLTAGE-GATED CHANNEL SUBFAMILY KQT MEMBER 4"/>
    <property type="match status" value="1"/>
</dbReference>
<organism evidence="29 30">
    <name type="scientific">Aedes aegypti</name>
    <name type="common">Yellowfever mosquito</name>
    <name type="synonym">Culex aegypti</name>
    <dbReference type="NCBI Taxonomy" id="7159"/>
    <lineage>
        <taxon>Eukaryota</taxon>
        <taxon>Metazoa</taxon>
        <taxon>Ecdysozoa</taxon>
        <taxon>Arthropoda</taxon>
        <taxon>Hexapoda</taxon>
        <taxon>Insecta</taxon>
        <taxon>Pterygota</taxon>
        <taxon>Neoptera</taxon>
        <taxon>Endopterygota</taxon>
        <taxon>Diptera</taxon>
        <taxon>Nematocera</taxon>
        <taxon>Culicoidea</taxon>
        <taxon>Culicidae</taxon>
        <taxon>Culicinae</taxon>
        <taxon>Aedini</taxon>
        <taxon>Aedes</taxon>
        <taxon>Stegomyia</taxon>
    </lineage>
</organism>
<dbReference type="AlphaFoldDB" id="A0A903V3Q3"/>
<dbReference type="Pfam" id="PF00520">
    <property type="entry name" value="Ion_trans"/>
    <property type="match status" value="1"/>
</dbReference>
<evidence type="ECO:0000256" key="14">
    <source>
        <dbReference type="ARBA" id="ARBA00022882"/>
    </source>
</evidence>
<accession>A0A903V3Q3</accession>
<keyword evidence="19" id="KW-0407">Ion channel</keyword>
<feature type="region of interest" description="Disordered" evidence="25">
    <location>
        <begin position="34"/>
        <end position="56"/>
    </location>
</feature>
<evidence type="ECO:0000256" key="10">
    <source>
        <dbReference type="ARBA" id="ARBA00022538"/>
    </source>
</evidence>
<evidence type="ECO:0000256" key="7">
    <source>
        <dbReference type="ARBA" id="ARBA00019342"/>
    </source>
</evidence>
<evidence type="ECO:0000256" key="22">
    <source>
        <dbReference type="ARBA" id="ARBA00030121"/>
    </source>
</evidence>
<evidence type="ECO:0000256" key="4">
    <source>
        <dbReference type="ARBA" id="ARBA00004285"/>
    </source>
</evidence>
<comment type="similarity">
    <text evidence="6">Belongs to the potassium channel family. KQT (TC 1.A.1.15) subfamily. Kv7.1/KCNQ1 sub-subfamily.</text>
</comment>
<dbReference type="GO" id="GO:0005783">
    <property type="term" value="C:endoplasmic reticulum"/>
    <property type="evidence" value="ECO:0007669"/>
    <property type="project" value="UniProtKB-SubCell"/>
</dbReference>
<dbReference type="InterPro" id="IPR003937">
    <property type="entry name" value="K_chnl_volt-dep_KCNQ"/>
</dbReference>
<evidence type="ECO:0000259" key="28">
    <source>
        <dbReference type="Pfam" id="PF03520"/>
    </source>
</evidence>
<dbReference type="EnsemblMetazoa" id="AAEL019454-RA">
    <property type="protein sequence ID" value="AAEL019454-PA"/>
    <property type="gene ID" value="AAEL019454"/>
</dbReference>
<keyword evidence="30" id="KW-1185">Reference proteome</keyword>
<feature type="compositionally biased region" description="Basic residues" evidence="25">
    <location>
        <begin position="212"/>
        <end position="234"/>
    </location>
</feature>
<dbReference type="GO" id="GO:0045121">
    <property type="term" value="C:membrane raft"/>
    <property type="evidence" value="ECO:0007669"/>
    <property type="project" value="UniProtKB-SubCell"/>
</dbReference>
<keyword evidence="18 26" id="KW-0472">Membrane</keyword>
<dbReference type="Proteomes" id="UP000008820">
    <property type="component" value="Chromosome 3"/>
</dbReference>
<feature type="transmembrane region" description="Helical" evidence="26">
    <location>
        <begin position="318"/>
        <end position="345"/>
    </location>
</feature>
<dbReference type="GO" id="GO:0016323">
    <property type="term" value="C:basolateral plasma membrane"/>
    <property type="evidence" value="ECO:0007669"/>
    <property type="project" value="UniProtKB-SubCell"/>
</dbReference>
<reference evidence="29 30" key="1">
    <citation type="submission" date="2017-06" db="EMBL/GenBank/DDBJ databases">
        <title>Aedes aegypti genome working group (AGWG) sequencing and assembly.</title>
        <authorList>
            <consortium name="Aedes aegypti Genome Working Group (AGWG)"/>
            <person name="Matthews B.J."/>
        </authorList>
    </citation>
    <scope>NUCLEOTIDE SEQUENCE [LARGE SCALE GENOMIC DNA]</scope>
    <source>
        <strain evidence="29 30">LVP_AGWG</strain>
    </source>
</reference>
<keyword evidence="16 26" id="KW-1133">Transmembrane helix</keyword>
<keyword evidence="20" id="KW-0968">Cytoplasmic vesicle</keyword>
<name>A0A903V3Q3_AEDAE</name>
<feature type="transmembrane region" description="Helical" evidence="26">
    <location>
        <begin position="496"/>
        <end position="515"/>
    </location>
</feature>
<evidence type="ECO:0000256" key="26">
    <source>
        <dbReference type="SAM" id="Phobius"/>
    </source>
</evidence>
<evidence type="ECO:0000313" key="29">
    <source>
        <dbReference type="EnsemblMetazoa" id="AAEL019454-PA"/>
    </source>
</evidence>
<proteinExistence type="inferred from homology"/>
<evidence type="ECO:0000256" key="3">
    <source>
        <dbReference type="ARBA" id="ARBA00004240"/>
    </source>
</evidence>
<comment type="catalytic activity">
    <reaction evidence="24">
        <text>K(+)(in) = K(+)(out)</text>
        <dbReference type="Rhea" id="RHEA:29463"/>
        <dbReference type="ChEBI" id="CHEBI:29103"/>
    </reaction>
</comment>
<evidence type="ECO:0000259" key="27">
    <source>
        <dbReference type="Pfam" id="PF00520"/>
    </source>
</evidence>
<keyword evidence="11 26" id="KW-0812">Transmembrane</keyword>
<dbReference type="FunFam" id="1.10.287.70:FF:000113">
    <property type="entry name" value="Potassium voltage-gated channel subfamily KQT member 1"/>
    <property type="match status" value="1"/>
</dbReference>
<evidence type="ECO:0000256" key="11">
    <source>
        <dbReference type="ARBA" id="ARBA00022692"/>
    </source>
</evidence>
<feature type="transmembrane region" description="Helical" evidence="26">
    <location>
        <begin position="527"/>
        <end position="553"/>
    </location>
</feature>